<dbReference type="GO" id="GO:0008395">
    <property type="term" value="F:steroid hydroxylase activity"/>
    <property type="evidence" value="ECO:0007669"/>
    <property type="project" value="TreeGrafter"/>
</dbReference>
<dbReference type="GO" id="GO:0006082">
    <property type="term" value="P:organic acid metabolic process"/>
    <property type="evidence" value="ECO:0007669"/>
    <property type="project" value="TreeGrafter"/>
</dbReference>
<evidence type="ECO:0000256" key="1">
    <source>
        <dbReference type="ARBA" id="ARBA00004370"/>
    </source>
</evidence>
<dbReference type="RefSeq" id="XP_022329961.1">
    <property type="nucleotide sequence ID" value="XM_022474253.1"/>
</dbReference>
<dbReference type="InterPro" id="IPR002401">
    <property type="entry name" value="Cyt_P450_E_grp-I"/>
</dbReference>
<evidence type="ECO:0000256" key="8">
    <source>
        <dbReference type="RuleBase" id="RU000461"/>
    </source>
</evidence>
<proteinExistence type="inferred from homology"/>
<accession>A0A8B8DSK0</accession>
<evidence type="ECO:0000313" key="10">
    <source>
        <dbReference type="RefSeq" id="XP_022329961.1"/>
    </source>
</evidence>
<dbReference type="GO" id="GO:0005737">
    <property type="term" value="C:cytoplasm"/>
    <property type="evidence" value="ECO:0007669"/>
    <property type="project" value="TreeGrafter"/>
</dbReference>
<keyword evidence="6" id="KW-0472">Membrane</keyword>
<keyword evidence="9" id="KW-1185">Reference proteome</keyword>
<keyword evidence="3 7" id="KW-0479">Metal-binding</keyword>
<dbReference type="GeneID" id="111128574"/>
<dbReference type="PRINTS" id="PR00463">
    <property type="entry name" value="EP450I"/>
</dbReference>
<name>A0A8B8DSK0_CRAVI</name>
<evidence type="ECO:0000256" key="3">
    <source>
        <dbReference type="ARBA" id="ARBA00022723"/>
    </source>
</evidence>
<dbReference type="Pfam" id="PF00067">
    <property type="entry name" value="p450"/>
    <property type="match status" value="1"/>
</dbReference>
<dbReference type="PRINTS" id="PR00385">
    <property type="entry name" value="P450"/>
</dbReference>
<dbReference type="SUPFAM" id="SSF48264">
    <property type="entry name" value="Cytochrome P450"/>
    <property type="match status" value="1"/>
</dbReference>
<dbReference type="InterPro" id="IPR001128">
    <property type="entry name" value="Cyt_P450"/>
</dbReference>
<evidence type="ECO:0000313" key="9">
    <source>
        <dbReference type="Proteomes" id="UP000694844"/>
    </source>
</evidence>
<gene>
    <name evidence="10" type="primary">LOC111128574</name>
</gene>
<dbReference type="GO" id="GO:0016712">
    <property type="term" value="F:oxidoreductase activity, acting on paired donors, with incorporation or reduction of molecular oxygen, reduced flavin or flavoprotein as one donor, and incorporation of one atom of oxygen"/>
    <property type="evidence" value="ECO:0007669"/>
    <property type="project" value="InterPro"/>
</dbReference>
<dbReference type="Gene3D" id="1.10.630.10">
    <property type="entry name" value="Cytochrome P450"/>
    <property type="match status" value="1"/>
</dbReference>
<protein>
    <submittedName>
        <fullName evidence="10">Cytochrome P450 2G1-like</fullName>
    </submittedName>
</protein>
<reference evidence="10" key="1">
    <citation type="submission" date="2025-08" db="UniProtKB">
        <authorList>
            <consortium name="RefSeq"/>
        </authorList>
    </citation>
    <scope>IDENTIFICATION</scope>
    <source>
        <tissue evidence="10">Whole sample</tissue>
    </source>
</reference>
<comment type="cofactor">
    <cofactor evidence="7">
        <name>heme</name>
        <dbReference type="ChEBI" id="CHEBI:30413"/>
    </cofactor>
</comment>
<dbReference type="OrthoDB" id="6081913at2759"/>
<dbReference type="PANTHER" id="PTHR24300">
    <property type="entry name" value="CYTOCHROME P450 508A4-RELATED"/>
    <property type="match status" value="1"/>
</dbReference>
<keyword evidence="7 8" id="KW-0349">Heme</keyword>
<dbReference type="GO" id="GO:0006805">
    <property type="term" value="P:xenobiotic metabolic process"/>
    <property type="evidence" value="ECO:0007669"/>
    <property type="project" value="TreeGrafter"/>
</dbReference>
<dbReference type="PROSITE" id="PS00086">
    <property type="entry name" value="CYTOCHROME_P450"/>
    <property type="match status" value="1"/>
</dbReference>
<evidence type="ECO:0000256" key="5">
    <source>
        <dbReference type="ARBA" id="ARBA00023004"/>
    </source>
</evidence>
<comment type="subcellular location">
    <subcellularLocation>
        <location evidence="1">Membrane</location>
    </subcellularLocation>
</comment>
<evidence type="ECO:0000256" key="6">
    <source>
        <dbReference type="ARBA" id="ARBA00023136"/>
    </source>
</evidence>
<evidence type="ECO:0000256" key="4">
    <source>
        <dbReference type="ARBA" id="ARBA00023002"/>
    </source>
</evidence>
<dbReference type="GO" id="GO:0020037">
    <property type="term" value="F:heme binding"/>
    <property type="evidence" value="ECO:0007669"/>
    <property type="project" value="InterPro"/>
</dbReference>
<evidence type="ECO:0000256" key="7">
    <source>
        <dbReference type="PIRSR" id="PIRSR602401-1"/>
    </source>
</evidence>
<dbReference type="GO" id="GO:0016020">
    <property type="term" value="C:membrane"/>
    <property type="evidence" value="ECO:0007669"/>
    <property type="project" value="UniProtKB-SubCell"/>
</dbReference>
<comment type="similarity">
    <text evidence="2 8">Belongs to the cytochrome P450 family.</text>
</comment>
<dbReference type="PRINTS" id="PR01686">
    <property type="entry name" value="EP450ICYP2D"/>
</dbReference>
<dbReference type="AlphaFoldDB" id="A0A8B8DSK0"/>
<dbReference type="GO" id="GO:0005506">
    <property type="term" value="F:iron ion binding"/>
    <property type="evidence" value="ECO:0007669"/>
    <property type="project" value="InterPro"/>
</dbReference>
<dbReference type="PANTHER" id="PTHR24300:SF403">
    <property type="entry name" value="CYTOCHROME P450 306A1"/>
    <property type="match status" value="1"/>
</dbReference>
<feature type="binding site" description="axial binding residue" evidence="7">
    <location>
        <position position="435"/>
    </location>
    <ligand>
        <name>heme</name>
        <dbReference type="ChEBI" id="CHEBI:30413"/>
    </ligand>
    <ligandPart>
        <name>Fe</name>
        <dbReference type="ChEBI" id="CHEBI:18248"/>
    </ligandPart>
</feature>
<evidence type="ECO:0000256" key="2">
    <source>
        <dbReference type="ARBA" id="ARBA00010617"/>
    </source>
</evidence>
<organism evidence="9 10">
    <name type="scientific">Crassostrea virginica</name>
    <name type="common">Eastern oyster</name>
    <dbReference type="NCBI Taxonomy" id="6565"/>
    <lineage>
        <taxon>Eukaryota</taxon>
        <taxon>Metazoa</taxon>
        <taxon>Spiralia</taxon>
        <taxon>Lophotrochozoa</taxon>
        <taxon>Mollusca</taxon>
        <taxon>Bivalvia</taxon>
        <taxon>Autobranchia</taxon>
        <taxon>Pteriomorphia</taxon>
        <taxon>Ostreida</taxon>
        <taxon>Ostreoidea</taxon>
        <taxon>Ostreidae</taxon>
        <taxon>Crassostrea</taxon>
    </lineage>
</organism>
<sequence length="488" mass="55968">MVDIWTVSLACAVVVLYIWWKNTTRAATLPPGPPTVPFLGNLLSVSPDTMLDKFQEYRKKYGDVFSLITGSRTLVVISGYETLREIFIKHGDVTSERPDHFLTRDVGQFKGIAHATGTLWKEHRTFTINALREFGFGKRSLESRIIEEIEVFVQEIQNKKGEPFNFDSLINVCISNIMCSINFGQRYNHDDQKFRILLDAVNQNLSNENVMFIATILPFVKYIPGDPCRIKNVFENQRVMEEHLRKIVDEHKETHDENNSRDYIDVFIKKMTTEKDNPNTTFDDDQLLKVIVELFVAGTETASTALRWFSLFMIRHPDVQDKMRKEINDVIGTSRFPSLEDKPKLPYCEAVIHETMRVGAIAPISVPHGLTSDLQFNGFIIPKEALLVPNLYSVLFDETIFSDPHTFKPERFLDEYGHLQNTEKVLIFSLGRRVCLGETLARMELFLFMTSLIQRFRLLPGDDNIPSERGIMGITYAPQGFVLKAVSV</sequence>
<dbReference type="Proteomes" id="UP000694844">
    <property type="component" value="Chromosome 4"/>
</dbReference>
<dbReference type="InterPro" id="IPR050182">
    <property type="entry name" value="Cytochrome_P450_fam2"/>
</dbReference>
<dbReference type="FunFam" id="1.10.630.10:FF:000004">
    <property type="entry name" value="cytochrome P450 2D15 isoform X1"/>
    <property type="match status" value="1"/>
</dbReference>
<keyword evidence="8" id="KW-0503">Monooxygenase</keyword>
<keyword evidence="4 8" id="KW-0560">Oxidoreductase</keyword>
<dbReference type="KEGG" id="cvn:111128574"/>
<dbReference type="InterPro" id="IPR017972">
    <property type="entry name" value="Cyt_P450_CS"/>
</dbReference>
<dbReference type="InterPro" id="IPR036396">
    <property type="entry name" value="Cyt_P450_sf"/>
</dbReference>
<dbReference type="InterPro" id="IPR008069">
    <property type="entry name" value="Cyt_P450_E_grp-I_CYP2D-like"/>
</dbReference>
<keyword evidence="5 7" id="KW-0408">Iron</keyword>